<feature type="region of interest" description="Disordered" evidence="1">
    <location>
        <begin position="287"/>
        <end position="348"/>
    </location>
</feature>
<evidence type="ECO:0000256" key="1">
    <source>
        <dbReference type="SAM" id="MobiDB-lite"/>
    </source>
</evidence>
<feature type="region of interest" description="Disordered" evidence="1">
    <location>
        <begin position="228"/>
        <end position="260"/>
    </location>
</feature>
<sequence length="348" mass="36759">MESSVPVEDAAVPQDASTQSVDESPGSVMNRRRAAKTLPSSFSSNLGNRNSPTASRFSRNDSPSPCEVPRTTGGRSVKSIVQWLEASREAPLASPKSILSGVKQNPATSTATPVQAALETERTIPHAPGVEDHSLAYLNYKKFFTNVPLGRCLDGVTEDLSKIPLEDIFKNAGKGLASEKTRVSLIGSADDAGEASAHGKAGVEAATEDSLALGKVVDTTGEAAAVVDSKETDVKSQGHHDGTAAAAEQTATSAKETPQVIQRDPREVEEFWGNVRSYLHISDDEIESNSAASESHEQPAALPDAVTPSLHSPTPSTDRPAPLHTPAAQREHSSGPGEDNYTLCRVHR</sequence>
<dbReference type="AlphaFoldDB" id="A0A2S4L9G6"/>
<feature type="region of interest" description="Disordered" evidence="1">
    <location>
        <begin position="1"/>
        <end position="73"/>
    </location>
</feature>
<name>A0A2S4L9G6_9HYPO</name>
<reference evidence="2 3" key="1">
    <citation type="submission" date="2018-01" db="EMBL/GenBank/DDBJ databases">
        <title>Harnessing the power of phylogenomics to disentangle the directionality and signatures of interkingdom host jumping in the parasitic fungal genus Tolypocladium.</title>
        <authorList>
            <person name="Quandt C.A."/>
            <person name="Patterson W."/>
            <person name="Spatafora J.W."/>
        </authorList>
    </citation>
    <scope>NUCLEOTIDE SEQUENCE [LARGE SCALE GENOMIC DNA]</scope>
    <source>
        <strain evidence="2 3">NRBC 100945</strain>
    </source>
</reference>
<proteinExistence type="predicted"/>
<organism evidence="2 3">
    <name type="scientific">Tolypocladium paradoxum</name>
    <dbReference type="NCBI Taxonomy" id="94208"/>
    <lineage>
        <taxon>Eukaryota</taxon>
        <taxon>Fungi</taxon>
        <taxon>Dikarya</taxon>
        <taxon>Ascomycota</taxon>
        <taxon>Pezizomycotina</taxon>
        <taxon>Sordariomycetes</taxon>
        <taxon>Hypocreomycetidae</taxon>
        <taxon>Hypocreales</taxon>
        <taxon>Ophiocordycipitaceae</taxon>
        <taxon>Tolypocladium</taxon>
    </lineage>
</organism>
<gene>
    <name evidence="2" type="ORF">TPAR_00773</name>
</gene>
<accession>A0A2S4L9G6</accession>
<protein>
    <submittedName>
        <fullName evidence="2">Uncharacterized protein</fullName>
    </submittedName>
</protein>
<feature type="compositionally biased region" description="Low complexity" evidence="1">
    <location>
        <begin position="243"/>
        <end position="257"/>
    </location>
</feature>
<feature type="compositionally biased region" description="Basic and acidic residues" evidence="1">
    <location>
        <begin position="228"/>
        <end position="242"/>
    </location>
</feature>
<dbReference type="OrthoDB" id="5238042at2759"/>
<dbReference type="EMBL" id="PKSG01000078">
    <property type="protein sequence ID" value="POR39031.1"/>
    <property type="molecule type" value="Genomic_DNA"/>
</dbReference>
<keyword evidence="3" id="KW-1185">Reference proteome</keyword>
<feature type="compositionally biased region" description="Polar residues" evidence="1">
    <location>
        <begin position="38"/>
        <end position="63"/>
    </location>
</feature>
<dbReference type="Proteomes" id="UP000237481">
    <property type="component" value="Unassembled WGS sequence"/>
</dbReference>
<comment type="caution">
    <text evidence="2">The sequence shown here is derived from an EMBL/GenBank/DDBJ whole genome shotgun (WGS) entry which is preliminary data.</text>
</comment>
<evidence type="ECO:0000313" key="3">
    <source>
        <dbReference type="Proteomes" id="UP000237481"/>
    </source>
</evidence>
<evidence type="ECO:0000313" key="2">
    <source>
        <dbReference type="EMBL" id="POR39031.1"/>
    </source>
</evidence>